<keyword evidence="6" id="KW-0418">Kinase</keyword>
<dbReference type="GO" id="GO:0005524">
    <property type="term" value="F:ATP binding"/>
    <property type="evidence" value="ECO:0007669"/>
    <property type="project" value="UniProtKB-KW"/>
</dbReference>
<dbReference type="Gene3D" id="1.10.287.130">
    <property type="match status" value="1"/>
</dbReference>
<dbReference type="InterPro" id="IPR003594">
    <property type="entry name" value="HATPase_dom"/>
</dbReference>
<dbReference type="Pfam" id="PF02518">
    <property type="entry name" value="HATPase_c"/>
    <property type="match status" value="1"/>
</dbReference>
<keyword evidence="7" id="KW-0067">ATP-binding</keyword>
<evidence type="ECO:0000313" key="12">
    <source>
        <dbReference type="Proteomes" id="UP000242288"/>
    </source>
</evidence>
<dbReference type="SUPFAM" id="SSF55785">
    <property type="entry name" value="PYP-like sensor domain (PAS domain)"/>
    <property type="match status" value="1"/>
</dbReference>
<proteinExistence type="predicted"/>
<feature type="domain" description="Histidine kinase" evidence="9">
    <location>
        <begin position="142"/>
        <end position="350"/>
    </location>
</feature>
<dbReference type="InterPro" id="IPR013656">
    <property type="entry name" value="PAS_4"/>
</dbReference>
<dbReference type="InterPro" id="IPR036890">
    <property type="entry name" value="HATPase_C_sf"/>
</dbReference>
<evidence type="ECO:0000256" key="8">
    <source>
        <dbReference type="ARBA" id="ARBA00023012"/>
    </source>
</evidence>
<dbReference type="InterPro" id="IPR004358">
    <property type="entry name" value="Sig_transdc_His_kin-like_C"/>
</dbReference>
<evidence type="ECO:0000259" key="9">
    <source>
        <dbReference type="PROSITE" id="PS50109"/>
    </source>
</evidence>
<dbReference type="Gene3D" id="3.30.565.10">
    <property type="entry name" value="Histidine kinase-like ATPase, C-terminal domain"/>
    <property type="match status" value="1"/>
</dbReference>
<evidence type="ECO:0000256" key="1">
    <source>
        <dbReference type="ARBA" id="ARBA00000085"/>
    </source>
</evidence>
<protein>
    <recommendedName>
        <fullName evidence="2">histidine kinase</fullName>
        <ecNumber evidence="2">2.7.13.3</ecNumber>
    </recommendedName>
</protein>
<accession>A0A2J6WQ17</accession>
<dbReference type="SMART" id="SM00387">
    <property type="entry name" value="HATPase_c"/>
    <property type="match status" value="1"/>
</dbReference>
<keyword evidence="3" id="KW-0597">Phosphoprotein</keyword>
<evidence type="ECO:0000256" key="7">
    <source>
        <dbReference type="ARBA" id="ARBA00022840"/>
    </source>
</evidence>
<dbReference type="PROSITE" id="PS50109">
    <property type="entry name" value="HIS_KIN"/>
    <property type="match status" value="1"/>
</dbReference>
<evidence type="ECO:0000256" key="5">
    <source>
        <dbReference type="ARBA" id="ARBA00022741"/>
    </source>
</evidence>
<evidence type="ECO:0000313" key="11">
    <source>
        <dbReference type="EMBL" id="PMP72491.1"/>
    </source>
</evidence>
<evidence type="ECO:0000256" key="6">
    <source>
        <dbReference type="ARBA" id="ARBA00022777"/>
    </source>
</evidence>
<sequence>MKSLQFKLTEESLISIFDSLDHNMSIMDKELNILWANKAFAERLGMNPEDVKGKKCYSLWHKRSSPCEGCPCVKALQTGNTETAEKISDEGRHYILTGFPLKENGEIKAVFEIGKEVTEKKIINEKFKEAIKLEGIYEVLNNLIHHFNNIFNGIYGFAQLLKERVTDKNYSPYIEKLIESVEKGVKLIQGLLALRKAPSMTKVFDLNFLVISTKDVLKNIAGEKINLKISLSKESPLIKGDPQQLREVLVELVQNAKNAIPDEGVISISTEKIKIDTEEKIVLTISDNGVGMDKETLEKCFEPLFTQDPRKFGMGLSIVKNIVQKHNGFIELKSSPHTGTTVKIFFPLATLQQEQDT</sequence>
<keyword evidence="8" id="KW-0902">Two-component regulatory system</keyword>
<dbReference type="PANTHER" id="PTHR43065">
    <property type="entry name" value="SENSOR HISTIDINE KINASE"/>
    <property type="match status" value="1"/>
</dbReference>
<dbReference type="Pfam" id="PF00512">
    <property type="entry name" value="HisKA"/>
    <property type="match status" value="1"/>
</dbReference>
<dbReference type="NCBIfam" id="TIGR00229">
    <property type="entry name" value="sensory_box"/>
    <property type="match status" value="1"/>
</dbReference>
<keyword evidence="5" id="KW-0547">Nucleotide-binding</keyword>
<name>A0A2J6WQ17_9BACT</name>
<feature type="domain" description="PAS" evidence="10">
    <location>
        <begin position="9"/>
        <end position="54"/>
    </location>
</feature>
<gene>
    <name evidence="11" type="ORF">C0186_01485</name>
</gene>
<dbReference type="PRINTS" id="PR00344">
    <property type="entry name" value="BCTRLSENSOR"/>
</dbReference>
<organism evidence="11 12">
    <name type="scientific">Thermodesulfovibrio aggregans</name>
    <dbReference type="NCBI Taxonomy" id="86166"/>
    <lineage>
        <taxon>Bacteria</taxon>
        <taxon>Pseudomonadati</taxon>
        <taxon>Nitrospirota</taxon>
        <taxon>Thermodesulfovibrionia</taxon>
        <taxon>Thermodesulfovibrionales</taxon>
        <taxon>Thermodesulfovibrionaceae</taxon>
        <taxon>Thermodesulfovibrio</taxon>
    </lineage>
</organism>
<dbReference type="InterPro" id="IPR000014">
    <property type="entry name" value="PAS"/>
</dbReference>
<dbReference type="InterPro" id="IPR035965">
    <property type="entry name" value="PAS-like_dom_sf"/>
</dbReference>
<dbReference type="Pfam" id="PF08448">
    <property type="entry name" value="PAS_4"/>
    <property type="match status" value="1"/>
</dbReference>
<dbReference type="CDD" id="cd00130">
    <property type="entry name" value="PAS"/>
    <property type="match status" value="1"/>
</dbReference>
<evidence type="ECO:0000256" key="3">
    <source>
        <dbReference type="ARBA" id="ARBA00022553"/>
    </source>
</evidence>
<comment type="catalytic activity">
    <reaction evidence="1">
        <text>ATP + protein L-histidine = ADP + protein N-phospho-L-histidine.</text>
        <dbReference type="EC" id="2.7.13.3"/>
    </reaction>
</comment>
<dbReference type="SUPFAM" id="SSF47384">
    <property type="entry name" value="Homodimeric domain of signal transducing histidine kinase"/>
    <property type="match status" value="1"/>
</dbReference>
<dbReference type="PROSITE" id="PS50112">
    <property type="entry name" value="PAS"/>
    <property type="match status" value="1"/>
</dbReference>
<evidence type="ECO:0000259" key="10">
    <source>
        <dbReference type="PROSITE" id="PS50112"/>
    </source>
</evidence>
<dbReference type="SMART" id="SM00091">
    <property type="entry name" value="PAS"/>
    <property type="match status" value="1"/>
</dbReference>
<dbReference type="EMBL" id="PNIO01000008">
    <property type="protein sequence ID" value="PMP72491.1"/>
    <property type="molecule type" value="Genomic_DNA"/>
</dbReference>
<dbReference type="GO" id="GO:0000155">
    <property type="term" value="F:phosphorelay sensor kinase activity"/>
    <property type="evidence" value="ECO:0007669"/>
    <property type="project" value="InterPro"/>
</dbReference>
<dbReference type="AlphaFoldDB" id="A0A2J6WQ17"/>
<keyword evidence="4" id="KW-0808">Transferase</keyword>
<dbReference type="InterPro" id="IPR005467">
    <property type="entry name" value="His_kinase_dom"/>
</dbReference>
<dbReference type="SUPFAM" id="SSF55874">
    <property type="entry name" value="ATPase domain of HSP90 chaperone/DNA topoisomerase II/histidine kinase"/>
    <property type="match status" value="1"/>
</dbReference>
<comment type="caution">
    <text evidence="11">The sequence shown here is derived from an EMBL/GenBank/DDBJ whole genome shotgun (WGS) entry which is preliminary data.</text>
</comment>
<dbReference type="CDD" id="cd00082">
    <property type="entry name" value="HisKA"/>
    <property type="match status" value="1"/>
</dbReference>
<dbReference type="Gene3D" id="3.30.450.20">
    <property type="entry name" value="PAS domain"/>
    <property type="match status" value="1"/>
</dbReference>
<dbReference type="Proteomes" id="UP000242288">
    <property type="component" value="Unassembled WGS sequence"/>
</dbReference>
<dbReference type="InterPro" id="IPR036097">
    <property type="entry name" value="HisK_dim/P_sf"/>
</dbReference>
<evidence type="ECO:0000256" key="2">
    <source>
        <dbReference type="ARBA" id="ARBA00012438"/>
    </source>
</evidence>
<evidence type="ECO:0000256" key="4">
    <source>
        <dbReference type="ARBA" id="ARBA00022679"/>
    </source>
</evidence>
<dbReference type="PANTHER" id="PTHR43065:SF46">
    <property type="entry name" value="C4-DICARBOXYLATE TRANSPORT SENSOR PROTEIN DCTB"/>
    <property type="match status" value="1"/>
</dbReference>
<dbReference type="InterPro" id="IPR003661">
    <property type="entry name" value="HisK_dim/P_dom"/>
</dbReference>
<reference evidence="11 12" key="1">
    <citation type="submission" date="2018-01" db="EMBL/GenBank/DDBJ databases">
        <title>Metagenomic assembled genomes from two thermal pools in the Uzon Caldera, Kamchatka, Russia.</title>
        <authorList>
            <person name="Wilkins L."/>
            <person name="Ettinger C."/>
        </authorList>
    </citation>
    <scope>NUCLEOTIDE SEQUENCE [LARGE SCALE GENOMIC DNA]</scope>
    <source>
        <strain evidence="11">ZAV-04</strain>
    </source>
</reference>
<dbReference type="EC" id="2.7.13.3" evidence="2"/>